<evidence type="ECO:0000313" key="11">
    <source>
        <dbReference type="Proteomes" id="UP000037997"/>
    </source>
</evidence>
<evidence type="ECO:0000256" key="4">
    <source>
        <dbReference type="ARBA" id="ARBA00022605"/>
    </source>
</evidence>
<evidence type="ECO:0000256" key="5">
    <source>
        <dbReference type="ARBA" id="ARBA00022801"/>
    </source>
</evidence>
<proteinExistence type="inferred from homology"/>
<gene>
    <name evidence="10" type="ORF">HPU229334_04625</name>
</gene>
<dbReference type="RefSeq" id="WP_054197800.1">
    <property type="nucleotide sequence ID" value="NZ_JNOC01000022.1"/>
</dbReference>
<organism evidence="10 11">
    <name type="scientific">Helicobacter pullorum</name>
    <dbReference type="NCBI Taxonomy" id="35818"/>
    <lineage>
        <taxon>Bacteria</taxon>
        <taxon>Pseudomonadati</taxon>
        <taxon>Campylobacterota</taxon>
        <taxon>Epsilonproteobacteria</taxon>
        <taxon>Campylobacterales</taxon>
        <taxon>Helicobacteraceae</taxon>
        <taxon>Helicobacter</taxon>
    </lineage>
</organism>
<dbReference type="AlphaFoldDB" id="A0A0N1MPX0"/>
<keyword evidence="4 8" id="KW-0028">Amino-acid biosynthesis</keyword>
<dbReference type="STRING" id="35818.HPU229336_00230"/>
<comment type="similarity">
    <text evidence="2 8">Belongs to the PHP hydrolase family. HisK subfamily.</text>
</comment>
<dbReference type="UniPathway" id="UPA00031">
    <property type="reaction ID" value="UER00013"/>
</dbReference>
<feature type="domain" description="PHP" evidence="9">
    <location>
        <begin position="4"/>
        <end position="188"/>
    </location>
</feature>
<dbReference type="Pfam" id="PF02811">
    <property type="entry name" value="PHP"/>
    <property type="match status" value="1"/>
</dbReference>
<name>A0A0N1MPX0_9HELI</name>
<evidence type="ECO:0000256" key="8">
    <source>
        <dbReference type="RuleBase" id="RU366003"/>
    </source>
</evidence>
<keyword evidence="6 8" id="KW-0368">Histidine biosynthesis</keyword>
<dbReference type="NCBIfam" id="NF005596">
    <property type="entry name" value="PRK07328.1"/>
    <property type="match status" value="1"/>
</dbReference>
<dbReference type="PANTHER" id="PTHR21039:SF0">
    <property type="entry name" value="HISTIDINOL-PHOSPHATASE"/>
    <property type="match status" value="1"/>
</dbReference>
<evidence type="ECO:0000256" key="7">
    <source>
        <dbReference type="ARBA" id="ARBA00049158"/>
    </source>
</evidence>
<evidence type="ECO:0000259" key="9">
    <source>
        <dbReference type="Pfam" id="PF02811"/>
    </source>
</evidence>
<dbReference type="Proteomes" id="UP000037997">
    <property type="component" value="Unassembled WGS sequence"/>
</dbReference>
<dbReference type="CDD" id="cd12110">
    <property type="entry name" value="PHP_HisPPase_Hisj_like"/>
    <property type="match status" value="1"/>
</dbReference>
<evidence type="ECO:0000313" key="10">
    <source>
        <dbReference type="EMBL" id="KPH56014.1"/>
    </source>
</evidence>
<evidence type="ECO:0000256" key="3">
    <source>
        <dbReference type="ARBA" id="ARBA00013085"/>
    </source>
</evidence>
<dbReference type="InterPro" id="IPR016195">
    <property type="entry name" value="Pol/histidinol_Pase-like"/>
</dbReference>
<keyword evidence="5 8" id="KW-0378">Hydrolase</keyword>
<dbReference type="EMBL" id="JNOC01000022">
    <property type="protein sequence ID" value="KPH56014.1"/>
    <property type="molecule type" value="Genomic_DNA"/>
</dbReference>
<dbReference type="GO" id="GO:0004401">
    <property type="term" value="F:histidinol-phosphatase activity"/>
    <property type="evidence" value="ECO:0007669"/>
    <property type="project" value="UniProtKB-UniRule"/>
</dbReference>
<comment type="pathway">
    <text evidence="1 8">Amino-acid biosynthesis; L-histidine biosynthesis; L-histidine from 5-phospho-alpha-D-ribose 1-diphosphate: step 8/9.</text>
</comment>
<evidence type="ECO:0000256" key="1">
    <source>
        <dbReference type="ARBA" id="ARBA00004970"/>
    </source>
</evidence>
<dbReference type="PATRIC" id="fig|35818.11.peg.920"/>
<comment type="caution">
    <text evidence="10">The sequence shown here is derived from an EMBL/GenBank/DDBJ whole genome shotgun (WGS) entry which is preliminary data.</text>
</comment>
<evidence type="ECO:0000256" key="2">
    <source>
        <dbReference type="ARBA" id="ARBA00009152"/>
    </source>
</evidence>
<dbReference type="SUPFAM" id="SSF89550">
    <property type="entry name" value="PHP domain-like"/>
    <property type="match status" value="1"/>
</dbReference>
<dbReference type="InterPro" id="IPR004013">
    <property type="entry name" value="PHP_dom"/>
</dbReference>
<dbReference type="Gene3D" id="3.20.20.140">
    <property type="entry name" value="Metal-dependent hydrolases"/>
    <property type="match status" value="1"/>
</dbReference>
<dbReference type="GO" id="GO:0005737">
    <property type="term" value="C:cytoplasm"/>
    <property type="evidence" value="ECO:0007669"/>
    <property type="project" value="TreeGrafter"/>
</dbReference>
<accession>A0A0N1MPX0</accession>
<dbReference type="InterPro" id="IPR010140">
    <property type="entry name" value="Histidinol_P_phosphatase_HisJ"/>
</dbReference>
<dbReference type="EC" id="3.1.3.15" evidence="3 8"/>
<dbReference type="NCBIfam" id="TIGR01856">
    <property type="entry name" value="hisJ_fam"/>
    <property type="match status" value="1"/>
</dbReference>
<dbReference type="GO" id="GO:0000105">
    <property type="term" value="P:L-histidine biosynthetic process"/>
    <property type="evidence" value="ECO:0007669"/>
    <property type="project" value="UniProtKB-UniRule"/>
</dbReference>
<comment type="catalytic activity">
    <reaction evidence="7 8">
        <text>L-histidinol phosphate + H2O = L-histidinol + phosphate</text>
        <dbReference type="Rhea" id="RHEA:14465"/>
        <dbReference type="ChEBI" id="CHEBI:15377"/>
        <dbReference type="ChEBI" id="CHEBI:43474"/>
        <dbReference type="ChEBI" id="CHEBI:57699"/>
        <dbReference type="ChEBI" id="CHEBI:57980"/>
        <dbReference type="EC" id="3.1.3.15"/>
    </reaction>
</comment>
<sequence length="259" mass="30625">MRVDLHNHTYLCKHAVGSMEEYIQKAIEQKIDVFGFSCHNPMEFDKQFRMDFAELPFYFQEIEKLKAKYASQITIKTALEIDFLPPYLEDRIFELPLDYRIGAVHFLGDWGFDNPEFIREYAKRDINVCWEQYFDAITQMAKTGKFDIVAHLDLLKIFNYRPTKDLRKKLEETLRAIKKANMAVEINAAGLRKEVKEQYPSKEILEMCYGMEIPITFGSDAHAKEQIGFEREYLETLAKEIGYDKCATYTLRDREMVRF</sequence>
<protein>
    <recommendedName>
        <fullName evidence="3 8">Histidinol-phosphatase</fullName>
        <shortName evidence="8">HolPase</shortName>
        <ecNumber evidence="3 8">3.1.3.15</ecNumber>
    </recommendedName>
</protein>
<dbReference type="PANTHER" id="PTHR21039">
    <property type="entry name" value="HISTIDINOL PHOSPHATASE-RELATED"/>
    <property type="match status" value="1"/>
</dbReference>
<evidence type="ECO:0000256" key="6">
    <source>
        <dbReference type="ARBA" id="ARBA00023102"/>
    </source>
</evidence>
<reference evidence="10 11" key="1">
    <citation type="submission" date="2014-06" db="EMBL/GenBank/DDBJ databases">
        <title>Helicobacter pullorum isolates in fresh chicken meat - phenotypic and genotypic features.</title>
        <authorList>
            <person name="Borges V."/>
            <person name="Santos A."/>
            <person name="Correia C.B."/>
            <person name="Saraiva M."/>
            <person name="Menard A."/>
            <person name="Vieira L."/>
            <person name="Sampaio D.A."/>
            <person name="Gomes J.P."/>
            <person name="Oleastro M."/>
        </authorList>
    </citation>
    <scope>NUCLEOTIDE SEQUENCE [LARGE SCALE GENOMIC DNA]</scope>
    <source>
        <strain evidence="10 11">229334/12</strain>
    </source>
</reference>